<dbReference type="InterPro" id="IPR023296">
    <property type="entry name" value="Glyco_hydro_beta-prop_sf"/>
</dbReference>
<dbReference type="EMBL" id="CP040852">
    <property type="protein sequence ID" value="QIA90498.1"/>
    <property type="molecule type" value="Genomic_DNA"/>
</dbReference>
<sequence length="681" mass="77966">MEILNAVKNNKFVYFGFDPRAENKNDPWNALPNLSASNDGESWGSVANFSKLKGLRDGFICRVGDVYYIIGTLMLYKTSDFKLFTELDLSLIKNGQYTDIWAPEFFKDKNDKYHIIYSATLNGKRGIYVADFDPVTDKVSNAYQQVDVDCQSSIDPNLTYMDGKYYLWLSSARLFVADNYLGRYTEIATNIVNDPKAHWYEAPEMLIAGDYLYLYQDKIDGHVDGVADSGYMVYRKAKRVNPLIWTDEQVVKNDINMRHGSFLYNDTKFVRYPTYEMPKNDFKKVVTIKALSLKQELPLNCILWSTFSVQWAKNSTYQLQFTAFDDGGLAFNALLSTEGIITFDGQQYVIKQVTPSNQGGNSQVQVTATHIYNDIARVRQYNIKEGTLTYLPQDILEFYLGSQNKDNVGYTYSVYGDFDKQQIQNLGDTSGKDMISKILSTWPSAIVYPNNKNIGVYSAQAFEKNFGQRIDYRNNAQGISMTIDSTNITNKVKCFGKQKENSTDNNKVEYYFPPFFVEDSKSIEVWGVHPMENISDERFTDQENMRKYARSQLQVEPVVSLEVTANENFKPIPGEKRHLTIKDIGFETDVTLIGYTWYPYNLDQATVLQYENLPASILNSQSLLNNRINDISNLAQKALNKAFTATTTYYSRDDPTKYNMVRVGDIWVRPLEEAVNGKTSQ</sequence>
<dbReference type="InterPro" id="IPR044051">
    <property type="entry name" value="Prophage_tail_N"/>
</dbReference>
<protein>
    <submittedName>
        <fullName evidence="6">Uncharacterized protein</fullName>
    </submittedName>
</protein>
<dbReference type="GO" id="GO:0004553">
    <property type="term" value="F:hydrolase activity, hydrolyzing O-glycosyl compounds"/>
    <property type="evidence" value="ECO:0007669"/>
    <property type="project" value="InterPro"/>
</dbReference>
<keyword evidence="2" id="KW-0378">Hydrolase</keyword>
<gene>
    <name evidence="6" type="ORF">FEE40_10215</name>
</gene>
<organism evidence="6 7">
    <name type="scientific">Ligilactobacillus murinus</name>
    <dbReference type="NCBI Taxonomy" id="1622"/>
    <lineage>
        <taxon>Bacteria</taxon>
        <taxon>Bacillati</taxon>
        <taxon>Bacillota</taxon>
        <taxon>Bacilli</taxon>
        <taxon>Lactobacillales</taxon>
        <taxon>Lactobacillaceae</taxon>
        <taxon>Ligilactobacillus</taxon>
    </lineage>
</organism>
<evidence type="ECO:0000259" key="5">
    <source>
        <dbReference type="Pfam" id="PF18994"/>
    </source>
</evidence>
<dbReference type="AlphaFoldDB" id="A0AAE6WHY7"/>
<dbReference type="InterPro" id="IPR006710">
    <property type="entry name" value="Glyco_hydro_43"/>
</dbReference>
<evidence type="ECO:0000313" key="6">
    <source>
        <dbReference type="EMBL" id="QIA90498.1"/>
    </source>
</evidence>
<evidence type="ECO:0000256" key="3">
    <source>
        <dbReference type="ARBA" id="ARBA00023295"/>
    </source>
</evidence>
<dbReference type="Pfam" id="PF06605">
    <property type="entry name" value="Prophage_tail"/>
    <property type="match status" value="1"/>
</dbReference>
<dbReference type="SUPFAM" id="SSF75005">
    <property type="entry name" value="Arabinanase/levansucrase/invertase"/>
    <property type="match status" value="1"/>
</dbReference>
<dbReference type="Pfam" id="PF04616">
    <property type="entry name" value="Glyco_hydro_43"/>
    <property type="match status" value="1"/>
</dbReference>
<evidence type="ECO:0000259" key="4">
    <source>
        <dbReference type="Pfam" id="PF06605"/>
    </source>
</evidence>
<dbReference type="Proteomes" id="UP000463931">
    <property type="component" value="Chromosome"/>
</dbReference>
<evidence type="ECO:0000313" key="7">
    <source>
        <dbReference type="Proteomes" id="UP000463931"/>
    </source>
</evidence>
<keyword evidence="3" id="KW-0326">Glycosidase</keyword>
<dbReference type="Pfam" id="PF18994">
    <property type="entry name" value="Prophage_tailD1"/>
    <property type="match status" value="1"/>
</dbReference>
<dbReference type="GO" id="GO:0005975">
    <property type="term" value="P:carbohydrate metabolic process"/>
    <property type="evidence" value="ECO:0007669"/>
    <property type="project" value="InterPro"/>
</dbReference>
<accession>A0AAE6WHY7</accession>
<proteinExistence type="inferred from homology"/>
<name>A0AAE6WHY7_9LACO</name>
<evidence type="ECO:0000256" key="1">
    <source>
        <dbReference type="ARBA" id="ARBA00009865"/>
    </source>
</evidence>
<dbReference type="InterPro" id="IPR010572">
    <property type="entry name" value="Tail_dom"/>
</dbReference>
<dbReference type="Gene3D" id="2.115.10.20">
    <property type="entry name" value="Glycosyl hydrolase domain, family 43"/>
    <property type="match status" value="1"/>
</dbReference>
<dbReference type="Gene3D" id="6.20.110.10">
    <property type="match status" value="1"/>
</dbReference>
<evidence type="ECO:0000256" key="2">
    <source>
        <dbReference type="ARBA" id="ARBA00022801"/>
    </source>
</evidence>
<feature type="domain" description="Prophage endopeptidase tail N-terminal" evidence="5">
    <location>
        <begin position="294"/>
        <end position="370"/>
    </location>
</feature>
<comment type="similarity">
    <text evidence="1">Belongs to the glycosyl hydrolase 43 family.</text>
</comment>
<reference evidence="6 7" key="1">
    <citation type="journal article" date="2019" name="Nat. Med.">
        <title>Preventing dysbiosis of the neonatal mouse intestinal microbiome protects against late-onset sepsis.</title>
        <authorList>
            <person name="Singer J.R."/>
            <person name="Blosser E.G."/>
            <person name="Zindl C.L."/>
            <person name="Silberger D.J."/>
            <person name="Conlan S."/>
            <person name="Laufer V.A."/>
            <person name="DiToro D."/>
            <person name="Deming C."/>
            <person name="Kumar R."/>
            <person name="Morrow C.D."/>
            <person name="Segre J.A."/>
            <person name="Gray M.J."/>
            <person name="Randolph D.A."/>
            <person name="Weaver C.T."/>
        </authorList>
    </citation>
    <scope>NUCLEOTIDE SEQUENCE [LARGE SCALE GENOMIC DNA]</scope>
    <source>
        <strain evidence="6 7">V10</strain>
    </source>
</reference>
<dbReference type="RefSeq" id="WP_163587985.1">
    <property type="nucleotide sequence ID" value="NZ_CP040852.1"/>
</dbReference>
<dbReference type="Gene3D" id="3.55.50.40">
    <property type="match status" value="1"/>
</dbReference>
<feature type="domain" description="Tail spike" evidence="4">
    <location>
        <begin position="378"/>
        <end position="618"/>
    </location>
</feature>